<sequence>MNEADIKEEVIEETCNFTFINGEYVEVKEEEIEQKPENLLEQEIKTESIDFFEKNNSDEFCEDIKLEPEESDSKIEKVSSRITERICEICQKRMPRYLLKLIKTAEDKVVLSDVFKIREFMGTLPNYVCYAHIQTIIDDKHGKLRFASTSSGKLLRSFIAKNKHLMQVHKKSINVLFKVSEKPGHQKNEFAMFVTWLKRVLNCSALVQRNFEW</sequence>
<dbReference type="PANTHER" id="PTHR22716:SF1">
    <property type="entry name" value="ETS CLASS TRANSCRIPTION FACTOR-RELATED"/>
    <property type="match status" value="1"/>
</dbReference>
<reference evidence="2" key="1">
    <citation type="submission" date="2017-10" db="EMBL/GenBank/DDBJ databases">
        <title>Rapid genome shrinkage in a self-fertile nematode reveals novel sperm competition proteins.</title>
        <authorList>
            <person name="Yin D."/>
            <person name="Schwarz E.M."/>
            <person name="Thomas C.G."/>
            <person name="Felde R.L."/>
            <person name="Korf I.F."/>
            <person name="Cutter A.D."/>
            <person name="Schartner C.M."/>
            <person name="Ralston E.J."/>
            <person name="Meyer B.J."/>
            <person name="Haag E.S."/>
        </authorList>
    </citation>
    <scope>NUCLEOTIDE SEQUENCE [LARGE SCALE GENOMIC DNA]</scope>
    <source>
        <strain evidence="2">JU1422</strain>
    </source>
</reference>
<name>A0A2G5TQI0_9PELO</name>
<evidence type="ECO:0000313" key="1">
    <source>
        <dbReference type="EMBL" id="PIC29503.1"/>
    </source>
</evidence>
<gene>
    <name evidence="1" type="primary">Cnig_chr_V.g21059</name>
    <name evidence="1" type="ORF">B9Z55_021059</name>
</gene>
<organism evidence="1 2">
    <name type="scientific">Caenorhabditis nigoni</name>
    <dbReference type="NCBI Taxonomy" id="1611254"/>
    <lineage>
        <taxon>Eukaryota</taxon>
        <taxon>Metazoa</taxon>
        <taxon>Ecdysozoa</taxon>
        <taxon>Nematoda</taxon>
        <taxon>Chromadorea</taxon>
        <taxon>Rhabditida</taxon>
        <taxon>Rhabditina</taxon>
        <taxon>Rhabditomorpha</taxon>
        <taxon>Rhabditoidea</taxon>
        <taxon>Rhabditidae</taxon>
        <taxon>Peloderinae</taxon>
        <taxon>Caenorhabditis</taxon>
    </lineage>
</organism>
<accession>A0A2G5TQI0</accession>
<dbReference type="EMBL" id="PDUG01000005">
    <property type="protein sequence ID" value="PIC29503.1"/>
    <property type="molecule type" value="Genomic_DNA"/>
</dbReference>
<dbReference type="PANTHER" id="PTHR22716">
    <property type="entry name" value="ETS CLASS TRANSCRIPTION FACTOR-RELATED-RELATED"/>
    <property type="match status" value="1"/>
</dbReference>
<evidence type="ECO:0000313" key="2">
    <source>
        <dbReference type="Proteomes" id="UP000230233"/>
    </source>
</evidence>
<protein>
    <submittedName>
        <fullName evidence="1">Uncharacterized protein</fullName>
    </submittedName>
</protein>
<dbReference type="InterPro" id="IPR040129">
    <property type="entry name" value="Lin-15B-like"/>
</dbReference>
<keyword evidence="2" id="KW-1185">Reference proteome</keyword>
<dbReference type="GO" id="GO:0040027">
    <property type="term" value="P:negative regulation of vulval development"/>
    <property type="evidence" value="ECO:0007669"/>
    <property type="project" value="InterPro"/>
</dbReference>
<dbReference type="Proteomes" id="UP000230233">
    <property type="component" value="Chromosome V"/>
</dbReference>
<proteinExistence type="predicted"/>
<dbReference type="AlphaFoldDB" id="A0A2G5TQI0"/>
<comment type="caution">
    <text evidence="1">The sequence shown here is derived from an EMBL/GenBank/DDBJ whole genome shotgun (WGS) entry which is preliminary data.</text>
</comment>